<sequence>MNLLSLCQADTELKKVATTKGVEYAGACPWCGGNDRFRVWPETGRYWCRGCGKKGDVIQYLRDKRGLSFPDACRVAGREDKLNGGRAGGRGPSTGARSAARPTEGPGPWKPKTSSLPGEQWQEQAGKLVEYAAGKLNSDTWAYLNGRGLADDTIQARRLGLLPAEKYVKRGPWGLPKQLTQHDREKDLWLPAGVVIPYFIGGKVARVRIRRQEAVEDRYWNVSGSYMGPMVLGPEGDVIIVVESELDGFLLAQDCGDMAGVVALGNAQSKPDTGSAAILAKSKLILVALDADQAGAVASWQWWLKTFTQARRWPPVGGKDPGEMWQAWVDLKAWVGAGIDEYKTINRIISNSYK</sequence>
<dbReference type="GO" id="GO:0006269">
    <property type="term" value="P:DNA replication, synthesis of primer"/>
    <property type="evidence" value="ECO:0007669"/>
    <property type="project" value="TreeGrafter"/>
</dbReference>
<keyword evidence="1" id="KW-0479">Metal-binding</keyword>
<dbReference type="GO" id="GO:0003677">
    <property type="term" value="F:DNA binding"/>
    <property type="evidence" value="ECO:0007669"/>
    <property type="project" value="InterPro"/>
</dbReference>
<dbReference type="Pfam" id="PF08273">
    <property type="entry name" value="Zn_Ribbon_Prim"/>
    <property type="match status" value="1"/>
</dbReference>
<dbReference type="Gene3D" id="3.40.1360.10">
    <property type="match status" value="1"/>
</dbReference>
<dbReference type="AlphaFoldDB" id="F2NG06"/>
<dbReference type="RefSeq" id="WP_013705532.1">
    <property type="nucleotide sequence ID" value="NC_015388.1"/>
</dbReference>
<dbReference type="PANTHER" id="PTHR30313">
    <property type="entry name" value="DNA PRIMASE"/>
    <property type="match status" value="1"/>
</dbReference>
<dbReference type="Gene3D" id="3.90.580.10">
    <property type="entry name" value="Zinc finger, CHC2-type domain"/>
    <property type="match status" value="1"/>
</dbReference>
<reference evidence="7 8" key="1">
    <citation type="journal article" date="2011" name="Stand. Genomic Sci.">
        <title>Complete genome sequence of the acetate-degrading sulfate reducer Desulfobacca acetoxidans type strain (ASRB2).</title>
        <authorList>
            <person name="Goker M."/>
            <person name="Teshima H."/>
            <person name="Lapidus A."/>
            <person name="Nolan M."/>
            <person name="Lucas S."/>
            <person name="Hammon N."/>
            <person name="Deshpande S."/>
            <person name="Cheng J.F."/>
            <person name="Tapia R."/>
            <person name="Han C."/>
            <person name="Goodwin L."/>
            <person name="Pitluck S."/>
            <person name="Huntemann M."/>
            <person name="Liolios K."/>
            <person name="Ivanova N."/>
            <person name="Pagani I."/>
            <person name="Mavromatis K."/>
            <person name="Ovchinikova G."/>
            <person name="Pati A."/>
            <person name="Chen A."/>
            <person name="Palaniappan K."/>
            <person name="Land M."/>
            <person name="Hauser L."/>
            <person name="Brambilla E.M."/>
            <person name="Rohde M."/>
            <person name="Spring S."/>
            <person name="Detter J.C."/>
            <person name="Woyke T."/>
            <person name="Bristow J."/>
            <person name="Eisen J.A."/>
            <person name="Markowitz V."/>
            <person name="Hugenholtz P."/>
            <person name="Kyrpides N.C."/>
            <person name="Klenk H.P."/>
        </authorList>
    </citation>
    <scope>NUCLEOTIDE SEQUENCE [LARGE SCALE GENOMIC DNA]</scope>
    <source>
        <strain evidence="8">ATCC 700848 / DSM 11109 / ASRB2</strain>
    </source>
</reference>
<dbReference type="InterPro" id="IPR013237">
    <property type="entry name" value="Phage_T7_Gp4_N"/>
</dbReference>
<dbReference type="SMART" id="SM00778">
    <property type="entry name" value="Prim_Zn_Ribbon"/>
    <property type="match status" value="1"/>
</dbReference>
<evidence type="ECO:0000256" key="3">
    <source>
        <dbReference type="ARBA" id="ARBA00022833"/>
    </source>
</evidence>
<keyword evidence="8" id="KW-1185">Reference proteome</keyword>
<protein>
    <submittedName>
        <fullName evidence="7">p4 alpha zinc-binding domain protein</fullName>
    </submittedName>
</protein>
<dbReference type="InterPro" id="IPR050219">
    <property type="entry name" value="DnaG_primase"/>
</dbReference>
<evidence type="ECO:0000313" key="8">
    <source>
        <dbReference type="Proteomes" id="UP000000483"/>
    </source>
</evidence>
<evidence type="ECO:0000313" key="7">
    <source>
        <dbReference type="EMBL" id="AEB08419.1"/>
    </source>
</evidence>
<dbReference type="Proteomes" id="UP000000483">
    <property type="component" value="Chromosome"/>
</dbReference>
<reference evidence="8" key="2">
    <citation type="submission" date="2011-03" db="EMBL/GenBank/DDBJ databases">
        <title>The complete genome of Desulfobacca acetoxidans DSM 11109.</title>
        <authorList>
            <consortium name="US DOE Joint Genome Institute (JGI-PGF)"/>
            <person name="Lucas S."/>
            <person name="Copeland A."/>
            <person name="Lapidus A."/>
            <person name="Bruce D."/>
            <person name="Goodwin L."/>
            <person name="Pitluck S."/>
            <person name="Peters L."/>
            <person name="Kyrpides N."/>
            <person name="Mavromatis K."/>
            <person name="Ivanova N."/>
            <person name="Ovchinnikova G."/>
            <person name="Teshima H."/>
            <person name="Detter J.C."/>
            <person name="Han C."/>
            <person name="Land M."/>
            <person name="Hauser L."/>
            <person name="Markowitz V."/>
            <person name="Cheng J.-F."/>
            <person name="Hugenholtz P."/>
            <person name="Woyke T."/>
            <person name="Wu D."/>
            <person name="Spring S."/>
            <person name="Schueler E."/>
            <person name="Brambilla E."/>
            <person name="Klenk H.-P."/>
            <person name="Eisen J.A."/>
        </authorList>
    </citation>
    <scope>NUCLEOTIDE SEQUENCE [LARGE SCALE GENOMIC DNA]</scope>
    <source>
        <strain evidence="8">ATCC 700848 / DSM 11109 / ASRB2</strain>
    </source>
</reference>
<dbReference type="KEGG" id="dao:Desac_0533"/>
<dbReference type="SUPFAM" id="SSF56731">
    <property type="entry name" value="DNA primase core"/>
    <property type="match status" value="1"/>
</dbReference>
<organism evidence="7 8">
    <name type="scientific">Desulfobacca acetoxidans (strain ATCC 700848 / DSM 11109 / ASRB2)</name>
    <dbReference type="NCBI Taxonomy" id="880072"/>
    <lineage>
        <taxon>Bacteria</taxon>
        <taxon>Pseudomonadati</taxon>
        <taxon>Thermodesulfobacteriota</taxon>
        <taxon>Desulfobaccia</taxon>
        <taxon>Desulfobaccales</taxon>
        <taxon>Desulfobaccaceae</taxon>
        <taxon>Desulfobacca</taxon>
    </lineage>
</organism>
<dbReference type="CDD" id="cd00188">
    <property type="entry name" value="TOPRIM"/>
    <property type="match status" value="1"/>
</dbReference>
<keyword evidence="3" id="KW-0862">Zinc</keyword>
<accession>F2NG06</accession>
<keyword evidence="2" id="KW-0863">Zinc-finger</keyword>
<feature type="region of interest" description="Disordered" evidence="4">
    <location>
        <begin position="80"/>
        <end position="120"/>
    </location>
</feature>
<dbReference type="InterPro" id="IPR036977">
    <property type="entry name" value="DNA_primase_Znf_CHC2"/>
</dbReference>
<dbReference type="GO" id="GO:0008270">
    <property type="term" value="F:zinc ion binding"/>
    <property type="evidence" value="ECO:0007669"/>
    <property type="project" value="UniProtKB-KW"/>
</dbReference>
<evidence type="ECO:0000256" key="4">
    <source>
        <dbReference type="SAM" id="MobiDB-lite"/>
    </source>
</evidence>
<evidence type="ECO:0000256" key="1">
    <source>
        <dbReference type="ARBA" id="ARBA00022723"/>
    </source>
</evidence>
<dbReference type="GO" id="GO:0004386">
    <property type="term" value="F:helicase activity"/>
    <property type="evidence" value="ECO:0007669"/>
    <property type="project" value="InterPro"/>
</dbReference>
<feature type="domain" description="DNA primase/helicase Gp4 N-terminal Bacteriophage T7-like" evidence="6">
    <location>
        <begin position="23"/>
        <end position="58"/>
    </location>
</feature>
<dbReference type="PANTHER" id="PTHR30313:SF2">
    <property type="entry name" value="DNA PRIMASE"/>
    <property type="match status" value="1"/>
</dbReference>
<dbReference type="STRING" id="880072.Desac_0533"/>
<dbReference type="GO" id="GO:0005737">
    <property type="term" value="C:cytoplasm"/>
    <property type="evidence" value="ECO:0007669"/>
    <property type="project" value="TreeGrafter"/>
</dbReference>
<evidence type="ECO:0000256" key="2">
    <source>
        <dbReference type="ARBA" id="ARBA00022771"/>
    </source>
</evidence>
<dbReference type="SUPFAM" id="SSF57783">
    <property type="entry name" value="Zinc beta-ribbon"/>
    <property type="match status" value="1"/>
</dbReference>
<dbReference type="SMART" id="SM00400">
    <property type="entry name" value="ZnF_CHCC"/>
    <property type="match status" value="1"/>
</dbReference>
<evidence type="ECO:0000259" key="6">
    <source>
        <dbReference type="SMART" id="SM00778"/>
    </source>
</evidence>
<evidence type="ECO:0000259" key="5">
    <source>
        <dbReference type="SMART" id="SM00400"/>
    </source>
</evidence>
<dbReference type="eggNOG" id="COG0358">
    <property type="taxonomic scope" value="Bacteria"/>
</dbReference>
<name>F2NG06_DESAR</name>
<proteinExistence type="predicted"/>
<gene>
    <name evidence="7" type="ordered locus">Desac_0533</name>
</gene>
<dbReference type="EMBL" id="CP002629">
    <property type="protein sequence ID" value="AEB08419.1"/>
    <property type="molecule type" value="Genomic_DNA"/>
</dbReference>
<dbReference type="OrthoDB" id="8967890at2"/>
<dbReference type="GO" id="GO:0003899">
    <property type="term" value="F:DNA-directed RNA polymerase activity"/>
    <property type="evidence" value="ECO:0007669"/>
    <property type="project" value="InterPro"/>
</dbReference>
<dbReference type="HOGENOM" id="CLU_034077_1_0_7"/>
<dbReference type="InterPro" id="IPR002694">
    <property type="entry name" value="Znf_CHC2"/>
</dbReference>
<feature type="domain" description="Zinc finger CHC2-type" evidence="5">
    <location>
        <begin position="24"/>
        <end position="77"/>
    </location>
</feature>